<evidence type="ECO:0000256" key="2">
    <source>
        <dbReference type="ARBA" id="ARBA00022964"/>
    </source>
</evidence>
<dbReference type="PROSITE" id="PS51393">
    <property type="entry name" value="LIPOXYGENASE_3"/>
    <property type="match status" value="1"/>
</dbReference>
<dbReference type="InterPro" id="IPR000907">
    <property type="entry name" value="LipOase"/>
</dbReference>
<accession>A0A540LQ34</accession>
<dbReference type="PANTHER" id="PTHR11771">
    <property type="entry name" value="LIPOXYGENASE"/>
    <property type="match status" value="1"/>
</dbReference>
<organism evidence="5 6">
    <name type="scientific">Malus baccata</name>
    <name type="common">Siberian crab apple</name>
    <name type="synonym">Pyrus baccata</name>
    <dbReference type="NCBI Taxonomy" id="106549"/>
    <lineage>
        <taxon>Eukaryota</taxon>
        <taxon>Viridiplantae</taxon>
        <taxon>Streptophyta</taxon>
        <taxon>Embryophyta</taxon>
        <taxon>Tracheophyta</taxon>
        <taxon>Spermatophyta</taxon>
        <taxon>Magnoliopsida</taxon>
        <taxon>eudicotyledons</taxon>
        <taxon>Gunneridae</taxon>
        <taxon>Pentapetalae</taxon>
        <taxon>rosids</taxon>
        <taxon>fabids</taxon>
        <taxon>Rosales</taxon>
        <taxon>Rosaceae</taxon>
        <taxon>Amygdaloideae</taxon>
        <taxon>Maleae</taxon>
        <taxon>Malus</taxon>
    </lineage>
</organism>
<proteinExistence type="predicted"/>
<protein>
    <recommendedName>
        <fullName evidence="4">Lipoxygenase domain-containing protein</fullName>
    </recommendedName>
</protein>
<evidence type="ECO:0000256" key="3">
    <source>
        <dbReference type="ARBA" id="ARBA00023002"/>
    </source>
</evidence>
<dbReference type="GO" id="GO:0046872">
    <property type="term" value="F:metal ion binding"/>
    <property type="evidence" value="ECO:0007669"/>
    <property type="project" value="UniProtKB-KW"/>
</dbReference>
<evidence type="ECO:0000256" key="1">
    <source>
        <dbReference type="ARBA" id="ARBA00022723"/>
    </source>
</evidence>
<keyword evidence="1" id="KW-0479">Metal-binding</keyword>
<dbReference type="GO" id="GO:0016702">
    <property type="term" value="F:oxidoreductase activity, acting on single donors with incorporation of molecular oxygen, incorporation of two atoms of oxygen"/>
    <property type="evidence" value="ECO:0007669"/>
    <property type="project" value="InterPro"/>
</dbReference>
<gene>
    <name evidence="5" type="ORF">C1H46_026116</name>
</gene>
<dbReference type="Gene3D" id="1.20.245.10">
    <property type="entry name" value="Lipoxygenase-1, Domain 5"/>
    <property type="match status" value="1"/>
</dbReference>
<sequence length="79" mass="9203">MRRLLPQEHDPEYAAFTRDPQKYFLASVSGLFEATKYMAVIEILSTHSTDEEYIGGRKDFSTWSAGMVITEAFYRFPMR</sequence>
<evidence type="ECO:0000313" key="5">
    <source>
        <dbReference type="EMBL" id="TQD88372.1"/>
    </source>
</evidence>
<reference evidence="5 6" key="1">
    <citation type="journal article" date="2019" name="G3 (Bethesda)">
        <title>Sequencing of a Wild Apple (Malus baccata) Genome Unravels the Differences Between Cultivated and Wild Apple Species Regarding Disease Resistance and Cold Tolerance.</title>
        <authorList>
            <person name="Chen X."/>
        </authorList>
    </citation>
    <scope>NUCLEOTIDE SEQUENCE [LARGE SCALE GENOMIC DNA]</scope>
    <source>
        <strain evidence="6">cv. Shandingzi</strain>
        <tissue evidence="5">Leaves</tissue>
    </source>
</reference>
<keyword evidence="6" id="KW-1185">Reference proteome</keyword>
<dbReference type="EMBL" id="VIEB01000512">
    <property type="protein sequence ID" value="TQD88372.1"/>
    <property type="molecule type" value="Genomic_DNA"/>
</dbReference>
<comment type="caution">
    <text evidence="5">The sequence shown here is derived from an EMBL/GenBank/DDBJ whole genome shotgun (WGS) entry which is preliminary data.</text>
</comment>
<keyword evidence="2" id="KW-0223">Dioxygenase</keyword>
<evidence type="ECO:0000259" key="4">
    <source>
        <dbReference type="PROSITE" id="PS51393"/>
    </source>
</evidence>
<name>A0A540LQ34_MALBA</name>
<dbReference type="Proteomes" id="UP000315295">
    <property type="component" value="Unassembled WGS sequence"/>
</dbReference>
<dbReference type="InterPro" id="IPR013819">
    <property type="entry name" value="LipOase_C"/>
</dbReference>
<keyword evidence="3" id="KW-0560">Oxidoreductase</keyword>
<feature type="domain" description="Lipoxygenase" evidence="4">
    <location>
        <begin position="1"/>
        <end position="79"/>
    </location>
</feature>
<dbReference type="GO" id="GO:0034440">
    <property type="term" value="P:lipid oxidation"/>
    <property type="evidence" value="ECO:0007669"/>
    <property type="project" value="InterPro"/>
</dbReference>
<dbReference type="SUPFAM" id="SSF48484">
    <property type="entry name" value="Lipoxigenase"/>
    <property type="match status" value="1"/>
</dbReference>
<evidence type="ECO:0000313" key="6">
    <source>
        <dbReference type="Proteomes" id="UP000315295"/>
    </source>
</evidence>
<dbReference type="InterPro" id="IPR036226">
    <property type="entry name" value="LipOase_C_sf"/>
</dbReference>
<dbReference type="STRING" id="106549.A0A540LQ34"/>
<dbReference type="AlphaFoldDB" id="A0A540LQ34"/>
<dbReference type="Pfam" id="PF00305">
    <property type="entry name" value="Lipoxygenase"/>
    <property type="match status" value="1"/>
</dbReference>